<feature type="compositionally biased region" description="Polar residues" evidence="14">
    <location>
        <begin position="33"/>
        <end position="43"/>
    </location>
</feature>
<comment type="similarity">
    <text evidence="2 13">Belongs to the MYST (SAS/MOZ) family.</text>
</comment>
<reference evidence="18" key="1">
    <citation type="submission" date="2013-10" db="EMBL/GenBank/DDBJ databases">
        <title>Genome sequencing of Onchocerca volvulus.</title>
        <authorList>
            <person name="Cotton J."/>
            <person name="Tsai J."/>
            <person name="Stanley E."/>
            <person name="Tracey A."/>
            <person name="Holroyd N."/>
            <person name="Lustigman S."/>
            <person name="Berriman M."/>
        </authorList>
    </citation>
    <scope>NUCLEOTIDE SEQUENCE</scope>
</reference>
<dbReference type="GO" id="GO:0004402">
    <property type="term" value="F:histone acetyltransferase activity"/>
    <property type="evidence" value="ECO:0007669"/>
    <property type="project" value="InterPro"/>
</dbReference>
<evidence type="ECO:0000256" key="13">
    <source>
        <dbReference type="RuleBase" id="RU361211"/>
    </source>
</evidence>
<dbReference type="PROSITE" id="PS50016">
    <property type="entry name" value="ZF_PHD_2"/>
    <property type="match status" value="2"/>
</dbReference>
<keyword evidence="4" id="KW-0808">Transferase</keyword>
<dbReference type="Proteomes" id="UP000024404">
    <property type="component" value="Unassembled WGS sequence"/>
</dbReference>
<keyword evidence="18" id="KW-1185">Reference proteome</keyword>
<dbReference type="InterPro" id="IPR013083">
    <property type="entry name" value="Znf_RING/FYVE/PHD"/>
</dbReference>
<evidence type="ECO:0000256" key="12">
    <source>
        <dbReference type="PROSITE-ProRule" id="PRU00146"/>
    </source>
</evidence>
<dbReference type="Pfam" id="PF17772">
    <property type="entry name" value="zf-MYST"/>
    <property type="match status" value="1"/>
</dbReference>
<evidence type="ECO:0000256" key="14">
    <source>
        <dbReference type="SAM" id="MobiDB-lite"/>
    </source>
</evidence>
<dbReference type="InterPro" id="IPR002717">
    <property type="entry name" value="HAT_MYST-type"/>
</dbReference>
<feature type="active site" description="Proton donor/acceptor" evidence="11">
    <location>
        <position position="565"/>
    </location>
</feature>
<dbReference type="EMBL" id="CMVM020000345">
    <property type="status" value="NOT_ANNOTATED_CDS"/>
    <property type="molecule type" value="Genomic_DNA"/>
</dbReference>
<dbReference type="SUPFAM" id="SSF55729">
    <property type="entry name" value="Acyl-CoA N-acyltransferases (Nat)"/>
    <property type="match status" value="1"/>
</dbReference>
<dbReference type="InterPro" id="IPR036388">
    <property type="entry name" value="WH-like_DNA-bd_sf"/>
</dbReference>
<evidence type="ECO:0000256" key="3">
    <source>
        <dbReference type="ARBA" id="ARBA00013184"/>
    </source>
</evidence>
<keyword evidence="8" id="KW-0156">Chromatin regulator</keyword>
<evidence type="ECO:0000256" key="8">
    <source>
        <dbReference type="ARBA" id="ARBA00022853"/>
    </source>
</evidence>
<feature type="domain" description="PHD-type" evidence="15">
    <location>
        <begin position="108"/>
        <end position="162"/>
    </location>
</feature>
<dbReference type="GO" id="GO:0005634">
    <property type="term" value="C:nucleus"/>
    <property type="evidence" value="ECO:0007669"/>
    <property type="project" value="UniProtKB-SubCell"/>
</dbReference>
<feature type="domain" description="PHD-type" evidence="15">
    <location>
        <begin position="159"/>
        <end position="213"/>
    </location>
</feature>
<dbReference type="GO" id="GO:0008270">
    <property type="term" value="F:zinc ion binding"/>
    <property type="evidence" value="ECO:0007669"/>
    <property type="project" value="UniProtKB-KW"/>
</dbReference>
<evidence type="ECO:0000256" key="2">
    <source>
        <dbReference type="ARBA" id="ARBA00010107"/>
    </source>
</evidence>
<dbReference type="CDD" id="cd15489">
    <property type="entry name" value="PHD_SF"/>
    <property type="match status" value="2"/>
</dbReference>
<reference evidence="17" key="2">
    <citation type="submission" date="2022-06" db="UniProtKB">
        <authorList>
            <consortium name="EnsemblMetazoa"/>
        </authorList>
    </citation>
    <scope>IDENTIFICATION</scope>
</reference>
<keyword evidence="6 12" id="KW-0863">Zinc-finger</keyword>
<dbReference type="Gene3D" id="1.10.10.10">
    <property type="entry name" value="Winged helix-like DNA-binding domain superfamily/Winged helix DNA-binding domain"/>
    <property type="match status" value="1"/>
</dbReference>
<feature type="region of interest" description="Disordered" evidence="14">
    <location>
        <begin position="1"/>
        <end position="52"/>
    </location>
</feature>
<evidence type="ECO:0000259" key="16">
    <source>
        <dbReference type="PROSITE" id="PS51726"/>
    </source>
</evidence>
<keyword evidence="5" id="KW-0479">Metal-binding</keyword>
<evidence type="ECO:0000256" key="5">
    <source>
        <dbReference type="ARBA" id="ARBA00022723"/>
    </source>
</evidence>
<dbReference type="GO" id="GO:0003712">
    <property type="term" value="F:transcription coregulator activity"/>
    <property type="evidence" value="ECO:0007669"/>
    <property type="project" value="TreeGrafter"/>
</dbReference>
<dbReference type="InterPro" id="IPR001965">
    <property type="entry name" value="Znf_PHD"/>
</dbReference>
<dbReference type="Gene3D" id="3.30.40.10">
    <property type="entry name" value="Zinc/RING finger domain, C3HC4 (zinc finger)"/>
    <property type="match status" value="2"/>
</dbReference>
<evidence type="ECO:0000256" key="4">
    <source>
        <dbReference type="ARBA" id="ARBA00022679"/>
    </source>
</evidence>
<dbReference type="Gene3D" id="3.30.60.60">
    <property type="entry name" value="N-acetyl transferase-like"/>
    <property type="match status" value="1"/>
</dbReference>
<accession>A0A8R1XLE8</accession>
<proteinExistence type="inferred from homology"/>
<feature type="compositionally biased region" description="Low complexity" evidence="14">
    <location>
        <begin position="218"/>
        <end position="229"/>
    </location>
</feature>
<dbReference type="InterPro" id="IPR050603">
    <property type="entry name" value="MYST_HAT"/>
</dbReference>
<evidence type="ECO:0000256" key="7">
    <source>
        <dbReference type="ARBA" id="ARBA00022833"/>
    </source>
</evidence>
<feature type="domain" description="MYST-type HAT" evidence="16">
    <location>
        <begin position="389"/>
        <end position="646"/>
    </location>
</feature>
<comment type="catalytic activity">
    <reaction evidence="13">
        <text>L-lysyl-[protein] + acetyl-CoA = N(6)-acetyl-L-lysyl-[protein] + CoA + H(+)</text>
        <dbReference type="Rhea" id="RHEA:45948"/>
        <dbReference type="Rhea" id="RHEA-COMP:9752"/>
        <dbReference type="Rhea" id="RHEA-COMP:10731"/>
        <dbReference type="ChEBI" id="CHEBI:15378"/>
        <dbReference type="ChEBI" id="CHEBI:29969"/>
        <dbReference type="ChEBI" id="CHEBI:57287"/>
        <dbReference type="ChEBI" id="CHEBI:57288"/>
        <dbReference type="ChEBI" id="CHEBI:61930"/>
        <dbReference type="EC" id="2.3.1.48"/>
    </reaction>
</comment>
<evidence type="ECO:0000259" key="15">
    <source>
        <dbReference type="PROSITE" id="PS50016"/>
    </source>
</evidence>
<dbReference type="OMA" id="STLYEIH"/>
<dbReference type="Pfam" id="PF01853">
    <property type="entry name" value="MOZ_SAS"/>
    <property type="match status" value="1"/>
</dbReference>
<dbReference type="Pfam" id="PF00628">
    <property type="entry name" value="PHD"/>
    <property type="match status" value="1"/>
</dbReference>
<dbReference type="EC" id="2.3.1.48" evidence="3 13"/>
<dbReference type="InterPro" id="IPR019787">
    <property type="entry name" value="Znf_PHD-finger"/>
</dbReference>
<organism evidence="17 18">
    <name type="scientific">Onchocerca volvulus</name>
    <dbReference type="NCBI Taxonomy" id="6282"/>
    <lineage>
        <taxon>Eukaryota</taxon>
        <taxon>Metazoa</taxon>
        <taxon>Ecdysozoa</taxon>
        <taxon>Nematoda</taxon>
        <taxon>Chromadorea</taxon>
        <taxon>Rhabditida</taxon>
        <taxon>Spirurina</taxon>
        <taxon>Spiruromorpha</taxon>
        <taxon>Filarioidea</taxon>
        <taxon>Onchocercidae</taxon>
        <taxon>Onchocerca</taxon>
    </lineage>
</organism>
<sequence length="661" mass="77420">MKTRKTTAEATKASKKRQRLITSTRKKRLPTKTVVSSRTIGNKNNERKRTASVKKTRFDSRIPVVSSVVMRKRRKVSKNVKEYKQQESSSSTYSIRTRGSYKKELRKIDCCRICKINIGGFMTCSTCKKKYHLKCLGYTLESARLVFEKRFHTWLCPKCIYCCSCKEFIYDPENVQCFACDEAFHGICRSPSGAWKNPKDPLSSWFCAKCKHLMNVENSKSSNSSSSNNFLQENGSMGKKSENFRHIRRNHTASCRWKTKLQAERDAINDQLKDLCRQYLENKEKEGRDKMKQQIRSRYYSLRKKITAKDRKKVKWSESESESAKNIKIVDGIKISVSGKQNASDQLTEAEKHREMKNNSTAFDYNLYTTAKREFRASQLSENLNADEERRPQRQWIQFGSERLLAKYLSPYPERIAQSSNVYICRFCLVALEDSTLYEIHRAYCEWKHPPGNEIYRDDRLSFWEIDGIDEIGYCRRLCLLSKLFLCSKTLYYEVETFLFYVLTEYTGEGYVPLGYFSKEKNPSKNNNLSCLLTFPSSQRTGYGKFLIDLSYKLSLRERKIGGPEHPLSDMGLITYRSYWKANSVFAEMSNETGVYPSDIINTMLENKMLKYRDGNYLINRKKALSAPLRIFRRRVVHDEKLVWEPEFDVKDPFEKMGRYN</sequence>
<feature type="region of interest" description="Disordered" evidence="14">
    <location>
        <begin position="218"/>
        <end position="243"/>
    </location>
</feature>
<keyword evidence="10 13" id="KW-0539">Nucleus</keyword>
<evidence type="ECO:0000256" key="9">
    <source>
        <dbReference type="ARBA" id="ARBA00022990"/>
    </source>
</evidence>
<protein>
    <recommendedName>
        <fullName evidence="3 13">Histone acetyltransferase</fullName>
        <ecNumber evidence="3 13">2.3.1.48</ecNumber>
    </recommendedName>
</protein>
<dbReference type="SUPFAM" id="SSF57903">
    <property type="entry name" value="FYVE/PHD zinc finger"/>
    <property type="match status" value="2"/>
</dbReference>
<evidence type="ECO:0000313" key="17">
    <source>
        <dbReference type="EnsemblMetazoa" id="OVOC10829.1"/>
    </source>
</evidence>
<dbReference type="AlphaFoldDB" id="A0A8R1XLE8"/>
<evidence type="ECO:0000313" key="18">
    <source>
        <dbReference type="Proteomes" id="UP000024404"/>
    </source>
</evidence>
<dbReference type="PANTHER" id="PTHR10615">
    <property type="entry name" value="HISTONE ACETYLTRANSFERASE"/>
    <property type="match status" value="1"/>
</dbReference>
<name>A0A8R1XLE8_ONCVO</name>
<dbReference type="PANTHER" id="PTHR10615:SF161">
    <property type="entry name" value="HISTONE ACETYLTRANSFERASE KAT7"/>
    <property type="match status" value="1"/>
</dbReference>
<evidence type="ECO:0000256" key="1">
    <source>
        <dbReference type="ARBA" id="ARBA00004123"/>
    </source>
</evidence>
<evidence type="ECO:0000256" key="10">
    <source>
        <dbReference type="ARBA" id="ARBA00023242"/>
    </source>
</evidence>
<comment type="subcellular location">
    <subcellularLocation>
        <location evidence="1 13">Nucleus</location>
    </subcellularLocation>
</comment>
<evidence type="ECO:0000256" key="11">
    <source>
        <dbReference type="PIRSR" id="PIRSR602717-51"/>
    </source>
</evidence>
<dbReference type="GO" id="GO:0003682">
    <property type="term" value="F:chromatin binding"/>
    <property type="evidence" value="ECO:0007669"/>
    <property type="project" value="TreeGrafter"/>
</dbReference>
<feature type="compositionally biased region" description="Basic residues" evidence="14">
    <location>
        <begin position="13"/>
        <end position="30"/>
    </location>
</feature>
<dbReference type="GO" id="GO:0006357">
    <property type="term" value="P:regulation of transcription by RNA polymerase II"/>
    <property type="evidence" value="ECO:0007669"/>
    <property type="project" value="TreeGrafter"/>
</dbReference>
<dbReference type="SMART" id="SM00249">
    <property type="entry name" value="PHD"/>
    <property type="match status" value="2"/>
</dbReference>
<dbReference type="EnsemblMetazoa" id="OVOC10829.1">
    <property type="protein sequence ID" value="OVOC10829.1"/>
    <property type="gene ID" value="WBGene00247638"/>
</dbReference>
<dbReference type="Gene3D" id="3.40.630.30">
    <property type="match status" value="1"/>
</dbReference>
<dbReference type="InterPro" id="IPR016181">
    <property type="entry name" value="Acyl_CoA_acyltransferase"/>
</dbReference>
<dbReference type="InterPro" id="IPR011011">
    <property type="entry name" value="Znf_FYVE_PHD"/>
</dbReference>
<dbReference type="PROSITE" id="PS51726">
    <property type="entry name" value="MYST_HAT"/>
    <property type="match status" value="1"/>
</dbReference>
<keyword evidence="9" id="KW-0007">Acetylation</keyword>
<evidence type="ECO:0000256" key="6">
    <source>
        <dbReference type="ARBA" id="ARBA00022771"/>
    </source>
</evidence>
<dbReference type="GO" id="GO:0000785">
    <property type="term" value="C:chromatin"/>
    <property type="evidence" value="ECO:0007669"/>
    <property type="project" value="TreeGrafter"/>
</dbReference>
<keyword evidence="7" id="KW-0862">Zinc</keyword>
<dbReference type="InterPro" id="IPR040706">
    <property type="entry name" value="Zf-MYST"/>
</dbReference>